<comment type="catalytic activity">
    <reaction evidence="8 9">
        <text>(1S,2R)-1-C-(indol-3-yl)glycerol 3-phosphate + L-serine = D-glyceraldehyde 3-phosphate + L-tryptophan + H2O</text>
        <dbReference type="Rhea" id="RHEA:10532"/>
        <dbReference type="ChEBI" id="CHEBI:15377"/>
        <dbReference type="ChEBI" id="CHEBI:33384"/>
        <dbReference type="ChEBI" id="CHEBI:57912"/>
        <dbReference type="ChEBI" id="CHEBI:58866"/>
        <dbReference type="ChEBI" id="CHEBI:59776"/>
        <dbReference type="EC" id="4.2.1.20"/>
    </reaction>
</comment>
<evidence type="ECO:0000256" key="3">
    <source>
        <dbReference type="ARBA" id="ARBA00011270"/>
    </source>
</evidence>
<dbReference type="Pfam" id="PF00290">
    <property type="entry name" value="Trp_syntA"/>
    <property type="match status" value="1"/>
</dbReference>
<protein>
    <recommendedName>
        <fullName evidence="9">Tryptophan synthase alpha chain</fullName>
        <ecNumber evidence="9">4.2.1.20</ecNumber>
    </recommendedName>
</protein>
<evidence type="ECO:0000256" key="9">
    <source>
        <dbReference type="HAMAP-Rule" id="MF_00131"/>
    </source>
</evidence>
<feature type="active site" description="Proton acceptor" evidence="9">
    <location>
        <position position="60"/>
    </location>
</feature>
<dbReference type="EMBL" id="CP032999">
    <property type="protein sequence ID" value="QCI25985.1"/>
    <property type="molecule type" value="Genomic_DNA"/>
</dbReference>
<evidence type="ECO:0000256" key="6">
    <source>
        <dbReference type="ARBA" id="ARBA00023141"/>
    </source>
</evidence>
<evidence type="ECO:0000256" key="8">
    <source>
        <dbReference type="ARBA" id="ARBA00049047"/>
    </source>
</evidence>
<dbReference type="PROSITE" id="PS00167">
    <property type="entry name" value="TRP_SYNTHASE_ALPHA"/>
    <property type="match status" value="1"/>
</dbReference>
<dbReference type="Gene3D" id="3.20.20.70">
    <property type="entry name" value="Aldolase class I"/>
    <property type="match status" value="1"/>
</dbReference>
<comment type="function">
    <text evidence="1 9">The alpha subunit is responsible for the aldol cleavage of indoleglycerol phosphate to indole and glyceraldehyde 3-phosphate.</text>
</comment>
<dbReference type="GO" id="GO:0004834">
    <property type="term" value="F:tryptophan synthase activity"/>
    <property type="evidence" value="ECO:0007669"/>
    <property type="project" value="UniProtKB-UniRule"/>
</dbReference>
<dbReference type="OrthoDB" id="9804578at2"/>
<dbReference type="RefSeq" id="WP_158350540.1">
    <property type="nucleotide sequence ID" value="NZ_CP032999.1"/>
</dbReference>
<dbReference type="HAMAP" id="MF_00131">
    <property type="entry name" value="Trp_synth_alpha"/>
    <property type="match status" value="1"/>
</dbReference>
<gene>
    <name evidence="9" type="primary">trpA</name>
    <name evidence="11" type="ORF">D9V78_00965</name>
</gene>
<evidence type="ECO:0000313" key="11">
    <source>
        <dbReference type="EMBL" id="QCI25985.1"/>
    </source>
</evidence>
<dbReference type="GO" id="GO:0005829">
    <property type="term" value="C:cytosol"/>
    <property type="evidence" value="ECO:0007669"/>
    <property type="project" value="TreeGrafter"/>
</dbReference>
<dbReference type="UniPathway" id="UPA00035">
    <property type="reaction ID" value="UER00044"/>
</dbReference>
<dbReference type="AlphaFoldDB" id="A0A4D6YLX7"/>
<dbReference type="PANTHER" id="PTHR43406">
    <property type="entry name" value="TRYPTOPHAN SYNTHASE, ALPHA CHAIN"/>
    <property type="match status" value="1"/>
</dbReference>
<dbReference type="InterPro" id="IPR013785">
    <property type="entry name" value="Aldolase_TIM"/>
</dbReference>
<dbReference type="NCBIfam" id="TIGR00262">
    <property type="entry name" value="trpA"/>
    <property type="match status" value="1"/>
</dbReference>
<dbReference type="FunFam" id="3.20.20.70:FF:000037">
    <property type="entry name" value="Tryptophan synthase alpha chain"/>
    <property type="match status" value="1"/>
</dbReference>
<comment type="subunit">
    <text evidence="3 9">Tetramer of two alpha and two beta chains.</text>
</comment>
<evidence type="ECO:0000256" key="2">
    <source>
        <dbReference type="ARBA" id="ARBA00004733"/>
    </source>
</evidence>
<dbReference type="Proteomes" id="UP000298685">
    <property type="component" value="Chromosome"/>
</dbReference>
<evidence type="ECO:0000256" key="4">
    <source>
        <dbReference type="ARBA" id="ARBA00022605"/>
    </source>
</evidence>
<evidence type="ECO:0000256" key="1">
    <source>
        <dbReference type="ARBA" id="ARBA00003365"/>
    </source>
</evidence>
<sequence length="271" mass="30386">MYRYNKMFQSIKLINEGCLMPFVTIGDPSIQTFYKIIDILVSAGINALELGIPFSDPLADGVIVQNANNRVLSQNITIKKCFTILKNIRQKYPTLPIGILVYANIIFNMGIEKFYEKCYKIDIDSVLIPDVPLEESNIFRKYAQKYNISEILICPPNANIAFIKKISKISTGFIYLIARSGVTGFIHQKNNPSIQIIKQIKQKTSTPILQGFGISTASQIKNSLLLGTNGVICGSIIINLIQKFQHNPEIMLKQIKNLTLKLKAATKMSIP</sequence>
<evidence type="ECO:0000256" key="7">
    <source>
        <dbReference type="ARBA" id="ARBA00023239"/>
    </source>
</evidence>
<comment type="similarity">
    <text evidence="9 10">Belongs to the TrpA family.</text>
</comment>
<dbReference type="InterPro" id="IPR002028">
    <property type="entry name" value="Trp_synthase_suA"/>
</dbReference>
<keyword evidence="7 9" id="KW-0456">Lyase</keyword>
<evidence type="ECO:0000256" key="10">
    <source>
        <dbReference type="RuleBase" id="RU003662"/>
    </source>
</evidence>
<dbReference type="EC" id="4.2.1.20" evidence="9"/>
<accession>A0A4D6YLX7</accession>
<reference evidence="11 12" key="1">
    <citation type="submission" date="2018-10" db="EMBL/GenBank/DDBJ databases">
        <title>Comparative functional genomics of the obligate endosymbiont Buchnera aphidicola.</title>
        <authorList>
            <person name="Chong R.A."/>
        </authorList>
    </citation>
    <scope>NUCLEOTIDE SEQUENCE [LARGE SCALE GENOMIC DNA]</scope>
    <source>
        <strain evidence="11 12">Ska</strain>
    </source>
</reference>
<evidence type="ECO:0000256" key="5">
    <source>
        <dbReference type="ARBA" id="ARBA00022822"/>
    </source>
</evidence>
<name>A0A4D6YLX7_9GAMM</name>
<dbReference type="CDD" id="cd04724">
    <property type="entry name" value="Tryptophan_synthase_alpha"/>
    <property type="match status" value="1"/>
</dbReference>
<keyword evidence="5 9" id="KW-0822">Tryptophan biosynthesis</keyword>
<keyword evidence="4 9" id="KW-0028">Amino-acid biosynthesis</keyword>
<keyword evidence="6 9" id="KW-0057">Aromatic amino acid biosynthesis</keyword>
<comment type="pathway">
    <text evidence="2 9">Amino-acid biosynthesis; L-tryptophan biosynthesis; L-tryptophan from chorismate: step 5/5.</text>
</comment>
<dbReference type="InterPro" id="IPR018204">
    <property type="entry name" value="Trp_synthase_alpha_AS"/>
</dbReference>
<dbReference type="SUPFAM" id="SSF51366">
    <property type="entry name" value="Ribulose-phoshate binding barrel"/>
    <property type="match status" value="1"/>
</dbReference>
<proteinExistence type="inferred from homology"/>
<dbReference type="PANTHER" id="PTHR43406:SF1">
    <property type="entry name" value="TRYPTOPHAN SYNTHASE ALPHA CHAIN, CHLOROPLASTIC"/>
    <property type="match status" value="1"/>
</dbReference>
<feature type="active site" description="Proton acceptor" evidence="9">
    <location>
        <position position="49"/>
    </location>
</feature>
<organism evidence="11 12">
    <name type="scientific">Buchnera aphidicola</name>
    <name type="common">Sarucallis kahawaluokalani</name>
    <dbReference type="NCBI Taxonomy" id="1241878"/>
    <lineage>
        <taxon>Bacteria</taxon>
        <taxon>Pseudomonadati</taxon>
        <taxon>Pseudomonadota</taxon>
        <taxon>Gammaproteobacteria</taxon>
        <taxon>Enterobacterales</taxon>
        <taxon>Erwiniaceae</taxon>
        <taxon>Buchnera</taxon>
    </lineage>
</organism>
<dbReference type="InterPro" id="IPR011060">
    <property type="entry name" value="RibuloseP-bd_barrel"/>
</dbReference>
<evidence type="ECO:0000313" key="12">
    <source>
        <dbReference type="Proteomes" id="UP000298685"/>
    </source>
</evidence>